<reference evidence="2" key="3">
    <citation type="submission" date="2025-09" db="UniProtKB">
        <authorList>
            <consortium name="Ensembl"/>
        </authorList>
    </citation>
    <scope>IDENTIFICATION</scope>
</reference>
<dbReference type="Proteomes" id="UP000291022">
    <property type="component" value="Unassembled WGS sequence"/>
</dbReference>
<organism evidence="2 3">
    <name type="scientific">Ursus americanus</name>
    <name type="common">American black bear</name>
    <name type="synonym">Euarctos americanus</name>
    <dbReference type="NCBI Taxonomy" id="9643"/>
    <lineage>
        <taxon>Eukaryota</taxon>
        <taxon>Metazoa</taxon>
        <taxon>Chordata</taxon>
        <taxon>Craniata</taxon>
        <taxon>Vertebrata</taxon>
        <taxon>Euteleostomi</taxon>
        <taxon>Mammalia</taxon>
        <taxon>Eutheria</taxon>
        <taxon>Laurasiatheria</taxon>
        <taxon>Carnivora</taxon>
        <taxon>Caniformia</taxon>
        <taxon>Ursidae</taxon>
        <taxon>Ursus</taxon>
    </lineage>
</organism>
<accession>A0A452SLF9</accession>
<evidence type="ECO:0000313" key="3">
    <source>
        <dbReference type="Proteomes" id="UP000291022"/>
    </source>
</evidence>
<protein>
    <submittedName>
        <fullName evidence="2">Uncharacterized protein</fullName>
    </submittedName>
</protein>
<keyword evidence="3" id="KW-1185">Reference proteome</keyword>
<name>A0A452SLF9_URSAM</name>
<reference evidence="3" key="1">
    <citation type="submission" date="2016-06" db="EMBL/GenBank/DDBJ databases">
        <title>De novo assembly and RNA-Seq shows season-dependent expression and editing in black bear kidneys.</title>
        <authorList>
            <person name="Korstanje R."/>
            <person name="Srivastava A."/>
            <person name="Sarsani V.K."/>
            <person name="Sheehan S.M."/>
            <person name="Seger R.L."/>
            <person name="Barter M.E."/>
            <person name="Lindqvist C."/>
            <person name="Brody L.C."/>
            <person name="Mullikin J.C."/>
        </authorList>
    </citation>
    <scope>NUCLEOTIDE SEQUENCE [LARGE SCALE GENOMIC DNA]</scope>
</reference>
<feature type="compositionally biased region" description="Basic and acidic residues" evidence="1">
    <location>
        <begin position="258"/>
        <end position="275"/>
    </location>
</feature>
<sequence>MSGLPVARTCPGLGEASDLKFPLGAKFREPLTETRFQQLFGDAKQELEPLAEPRLSRLCRQWRRRARACSGPGAWRLLLARLPPLHLSFHFSPRHGFCPPDLRASGVRALHFFLPRPHLHLVGYWETPVHRNFRGTQPHDGLGRGAWNREGTVGRSAGWGGCSLGLRERGSDAGYVRAAARGPVHLFVGACGQSADQRGRAARARVPTAEPFRVAPSAPDWLLRSLQDAGRCADRAAPEQSGRTDHLGTQPGAARAGQRIEREIPRQATHPDPRGNRHGASGLCALLHLFPGHKIQRPDSGAAAWRISPAPPPQHG</sequence>
<evidence type="ECO:0000256" key="1">
    <source>
        <dbReference type="SAM" id="MobiDB-lite"/>
    </source>
</evidence>
<dbReference type="Ensembl" id="ENSUAMT00000037248.1">
    <property type="protein sequence ID" value="ENSUAMP00000033438.1"/>
    <property type="gene ID" value="ENSUAMG00000025477.1"/>
</dbReference>
<dbReference type="STRING" id="9643.ENSUAMP00000033438"/>
<dbReference type="AlphaFoldDB" id="A0A452SLF9"/>
<dbReference type="GeneTree" id="ENSGT00950000185659"/>
<reference evidence="2" key="2">
    <citation type="submission" date="2025-08" db="UniProtKB">
        <authorList>
            <consortium name="Ensembl"/>
        </authorList>
    </citation>
    <scope>IDENTIFICATION</scope>
</reference>
<evidence type="ECO:0000313" key="2">
    <source>
        <dbReference type="Ensembl" id="ENSUAMP00000033438.1"/>
    </source>
</evidence>
<feature type="region of interest" description="Disordered" evidence="1">
    <location>
        <begin position="232"/>
        <end position="280"/>
    </location>
</feature>
<feature type="compositionally biased region" description="Basic and acidic residues" evidence="1">
    <location>
        <begin position="232"/>
        <end position="246"/>
    </location>
</feature>
<proteinExistence type="predicted"/>